<feature type="region of interest" description="Disordered" evidence="1">
    <location>
        <begin position="1396"/>
        <end position="1531"/>
    </location>
</feature>
<dbReference type="Proteomes" id="UP000258707">
    <property type="component" value="Chromosome"/>
</dbReference>
<dbReference type="GeneID" id="37639415"/>
<feature type="domain" description="CARDB" evidence="2">
    <location>
        <begin position="1332"/>
        <end position="1411"/>
    </location>
</feature>
<proteinExistence type="predicted"/>
<name>A0A346PHG3_9EURY</name>
<dbReference type="Pfam" id="PF07705">
    <property type="entry name" value="CARDB"/>
    <property type="match status" value="1"/>
</dbReference>
<accession>A0A346PHG3</accession>
<feature type="region of interest" description="Disordered" evidence="1">
    <location>
        <begin position="150"/>
        <end position="175"/>
    </location>
</feature>
<evidence type="ECO:0000313" key="5">
    <source>
        <dbReference type="Proteomes" id="UP000258707"/>
    </source>
</evidence>
<feature type="region of interest" description="Disordered" evidence="1">
    <location>
        <begin position="84"/>
        <end position="110"/>
    </location>
</feature>
<dbReference type="EMBL" id="CP024047">
    <property type="protein sequence ID" value="AXR78958.1"/>
    <property type="molecule type" value="Genomic_DNA"/>
</dbReference>
<sequence>MKPGTLVVVTVALALVASGIALPLLGGGFDGLTGDESEPGDDRETGFEEAIENDGSGSATDDGEGIDGEVIDIDGSDLELVSMAAPSEQSPLEDGEQSSPGNDSDAATDGGVTYTTLAQETEDDADAVEAGVEAAIELVQAQGVEVSQEQETAALEGASASAAQHQEASAEQVQAATTGSVSGALLQEQRVDGEQIQYAVGGATDGALSQYQTANATQLQHAAWGATHGAIAQEQRVTVEQLQVAAAGGAAGAATEAGEQGVDHKPTIQEAAQGAAYGVLEQYQTITAEQRQQITLEHVQHAAAGAAAGAVEGSTEAALTQDQRIEVEQGQMVDFKQVQKAAKGAAKGALEQRQDVTVEQTQSAAWGASAGALKQVQSVDVEQVQRASIGQLQEAAHGAAHGAISQSQEATVEQIQAAADGAAHGALVQHQAVSITQVQYAATGAAKGALETAVQEQIVEVEQIQAAAWGASEGTVTQTQLVDVTQVQQLARGGAGGALLQHQEATVEQLQFAAKSACEETARVVQDQRISVTQLQILAGETAADATAYAVAEGITDELEIVQYVEVEVVQNLEEIDELEGTASISISDQESDGETVVVDQVDLSEGGFVAIYGGVAADVDPDALLGASGYLEPGEHEDLEIELDEPLEESGPIVAAAHHDTTGDETFQYAETDGTEDEPYVTEGGAPVVDGAFVTVDDPEPEPEATLSVADQEGDGETLLIDEANASVDSLISAEYDGERVDSEVFDADESVEAFDLTLEPALEDDATVDVSVRDAETDDELASETIAYTFEEVPPDPSEPEASLSVADQDGDGELLFVDEASASVDSLLTVTDADGERIGENGPYTGNETISSVPVPLDPALEGDATLEVAVVDAADDEVLESESIEYTLEEEPPEPPEPEATLEVSDQAGDGESVVVDEASATVPYALAVTDEAGEQLGLSIPFTADETVENESIGLDPALEDDGPLEVSVVSLDGLDDPGEADEIDGDEPVLASETLEYTIDPTPPAYDVEFVTCQQAEITGEFEDGDSVIVATGFYESGGFGNTLGEYGLTVGADVDAPLEGTISFEIGEDFTITETDEGATVEVPPGDFGAAITGIASPEAIPGEIDHPNPDASDCIAEVRPELPEITVLETEPGEDAIDVTFGYENPNDAALFVGSEFVEGTTADDPIEELEAGTGEFTAEWTPETDDERLVWAVDMSFYEYDEVLTAETPPAGEIDPPEPDEGEFAVSIVDVTDPVTQGDPLEVDAELENVGEEAATQNVTLAVDDDERDVIEVSLEPGDTESVTLTGETDDLEPGEYPISVSSEDETAEGTVTIEPVDEAGEFVIVDLSGPSSGVAGEGVTVAATITNAGDGPDEQTVTYSVDDEVLDEETVELDSGGFTTVTFSSTLSAGESTHTVSTDDDEASLTIEGLEVPGTDEVPADEVPGDDVEDEDDPDEPDDTEPDEEVPPPDDDATDADDPDIDDEPPEDEDDGADDEAGFDEPTDDPDDEDAESAVAGTGGDSLESGSESGVTTGTVFAVAG</sequence>
<feature type="compositionally biased region" description="Acidic residues" evidence="1">
    <location>
        <begin position="1428"/>
        <end position="1502"/>
    </location>
</feature>
<dbReference type="RefSeq" id="WP_228442331.1">
    <property type="nucleotide sequence ID" value="NZ_CP024047.1"/>
</dbReference>
<feature type="region of interest" description="Disordered" evidence="1">
    <location>
        <begin position="32"/>
        <end position="70"/>
    </location>
</feature>
<organism evidence="4 5">
    <name type="scientific">Natrarchaeobaculum sulfurireducens</name>
    <dbReference type="NCBI Taxonomy" id="2044521"/>
    <lineage>
        <taxon>Archaea</taxon>
        <taxon>Methanobacteriati</taxon>
        <taxon>Methanobacteriota</taxon>
        <taxon>Stenosarchaea group</taxon>
        <taxon>Halobacteria</taxon>
        <taxon>Halobacteriales</taxon>
        <taxon>Natrialbaceae</taxon>
        <taxon>Natrarchaeobaculum</taxon>
    </lineage>
</organism>
<dbReference type="Gene3D" id="2.60.40.10">
    <property type="entry name" value="Immunoglobulins"/>
    <property type="match status" value="2"/>
</dbReference>
<gene>
    <name evidence="4" type="ORF">AArc1_2645</name>
</gene>
<feature type="compositionally biased region" description="Acidic residues" evidence="1">
    <location>
        <begin position="61"/>
        <end position="70"/>
    </location>
</feature>
<dbReference type="KEGG" id="nan:AArc1_2645"/>
<evidence type="ECO:0000259" key="3">
    <source>
        <dbReference type="Pfam" id="PF23951"/>
    </source>
</evidence>
<dbReference type="InterPro" id="IPR011635">
    <property type="entry name" value="CARDB"/>
</dbReference>
<feature type="compositionally biased region" description="Low complexity" evidence="1">
    <location>
        <begin position="1511"/>
        <end position="1520"/>
    </location>
</feature>
<evidence type="ECO:0000256" key="1">
    <source>
        <dbReference type="SAM" id="MobiDB-lite"/>
    </source>
</evidence>
<dbReference type="Pfam" id="PF23951">
    <property type="entry name" value="DUF7282"/>
    <property type="match status" value="1"/>
</dbReference>
<reference evidence="5" key="1">
    <citation type="submission" date="2017-10" db="EMBL/GenBank/DDBJ databases">
        <title>Phenotypic and genomic properties of facultatively anaerobic sulfur-reducing natronoarchaea from hypersaline soda lakes.</title>
        <authorList>
            <person name="Sorokin D.Y."/>
            <person name="Kublanov I.V."/>
            <person name="Roman P."/>
            <person name="Sinninghe Damste J.S."/>
            <person name="Golyshin P.N."/>
            <person name="Rojo D."/>
            <person name="Ciordia S."/>
            <person name="Mena Md.C."/>
            <person name="Ferrer M."/>
            <person name="Messina E."/>
            <person name="Smedile F."/>
            <person name="La Spada G."/>
            <person name="La Cono V."/>
            <person name="Yakimov M.M."/>
        </authorList>
    </citation>
    <scope>NUCLEOTIDE SEQUENCE [LARGE SCALE GENOMIC DNA]</scope>
    <source>
        <strain evidence="5">AArc1</strain>
    </source>
</reference>
<protein>
    <submittedName>
        <fullName evidence="4">Putative S-layer protein, contains OB-fold domain</fullName>
    </submittedName>
</protein>
<feature type="compositionally biased region" description="Low complexity" evidence="1">
    <location>
        <begin position="153"/>
        <end position="175"/>
    </location>
</feature>
<dbReference type="InterPro" id="IPR055706">
    <property type="entry name" value="Slg1/2_DUF7282"/>
</dbReference>
<evidence type="ECO:0000313" key="4">
    <source>
        <dbReference type="EMBL" id="AXR78958.1"/>
    </source>
</evidence>
<evidence type="ECO:0000259" key="2">
    <source>
        <dbReference type="Pfam" id="PF07705"/>
    </source>
</evidence>
<dbReference type="InterPro" id="IPR013783">
    <property type="entry name" value="Ig-like_fold"/>
</dbReference>
<feature type="domain" description="DUF7282" evidence="3">
    <location>
        <begin position="583"/>
        <end position="696"/>
    </location>
</feature>